<dbReference type="EMBL" id="MT142239">
    <property type="protein sequence ID" value="QJA76712.1"/>
    <property type="molecule type" value="Genomic_DNA"/>
</dbReference>
<reference evidence="1" key="1">
    <citation type="submission" date="2020-03" db="EMBL/GenBank/DDBJ databases">
        <title>The deep terrestrial virosphere.</title>
        <authorList>
            <person name="Holmfeldt K."/>
            <person name="Nilsson E."/>
            <person name="Simone D."/>
            <person name="Lopez-Fernandez M."/>
            <person name="Wu X."/>
            <person name="de Brujin I."/>
            <person name="Lundin D."/>
            <person name="Andersson A."/>
            <person name="Bertilsson S."/>
            <person name="Dopson M."/>
        </authorList>
    </citation>
    <scope>NUCLEOTIDE SEQUENCE</scope>
    <source>
        <strain evidence="1">MM415A01455</strain>
    </source>
</reference>
<evidence type="ECO:0000313" key="1">
    <source>
        <dbReference type="EMBL" id="QJA76712.1"/>
    </source>
</evidence>
<sequence length="141" mass="16405">MLLSVMERILLLNSVLPREGSFNNLKLLRKARESLSFTENENELLNFREEGNGQIIWNNFAYRDKETGKTLDIASEFSMKLAEKNPERFEKILPAVPEKDIEIGATVMGIIAKSMKDMDRKEKLTENHYSLYEKFVDTEKE</sequence>
<protein>
    <submittedName>
        <fullName evidence="1">Uncharacterized protein</fullName>
    </submittedName>
</protein>
<name>A0A6M3K5M2_9ZZZZ</name>
<proteinExistence type="predicted"/>
<organism evidence="1">
    <name type="scientific">viral metagenome</name>
    <dbReference type="NCBI Taxonomy" id="1070528"/>
    <lineage>
        <taxon>unclassified sequences</taxon>
        <taxon>metagenomes</taxon>
        <taxon>organismal metagenomes</taxon>
    </lineage>
</organism>
<gene>
    <name evidence="1" type="ORF">MM415A01455_0008</name>
</gene>
<accession>A0A6M3K5M2</accession>
<dbReference type="AlphaFoldDB" id="A0A6M3K5M2"/>